<reference evidence="7" key="2">
    <citation type="journal article" date="2019" name="Int. J. Syst. Evol. Microbiol.">
        <title>The Global Catalogue of Microorganisms (GCM) 10K type strain sequencing project: providing services to taxonomists for standard genome sequencing and annotation.</title>
        <authorList>
            <consortium name="The Broad Institute Genomics Platform"/>
            <consortium name="The Broad Institute Genome Sequencing Center for Infectious Disease"/>
            <person name="Wu L."/>
            <person name="Ma J."/>
        </authorList>
    </citation>
    <scope>NUCLEOTIDE SEQUENCE [LARGE SCALE GENOMIC DNA]</scope>
    <source>
        <strain evidence="7">NBRC 107715</strain>
    </source>
</reference>
<dbReference type="PROSITE" id="PS51085">
    <property type="entry name" value="2FE2S_FER_2"/>
    <property type="match status" value="1"/>
</dbReference>
<gene>
    <name evidence="5" type="ORF">GCM10007888_35630</name>
    <name evidence="4" type="ORF">MOX02_42000</name>
</gene>
<dbReference type="InterPro" id="IPR036010">
    <property type="entry name" value="2Fe-2S_ferredoxin-like_sf"/>
</dbReference>
<name>A0A512J8A3_9HYPH</name>
<organism evidence="4 6">
    <name type="scientific">Methylobacterium oxalidis</name>
    <dbReference type="NCBI Taxonomy" id="944322"/>
    <lineage>
        <taxon>Bacteria</taxon>
        <taxon>Pseudomonadati</taxon>
        <taxon>Pseudomonadota</taxon>
        <taxon>Alphaproteobacteria</taxon>
        <taxon>Hyphomicrobiales</taxon>
        <taxon>Methylobacteriaceae</taxon>
        <taxon>Methylobacterium</taxon>
    </lineage>
</organism>
<feature type="domain" description="2Fe-2S ferredoxin-type" evidence="2">
    <location>
        <begin position="29"/>
        <end position="121"/>
    </location>
</feature>
<dbReference type="CDD" id="cd00207">
    <property type="entry name" value="fer2"/>
    <property type="match status" value="1"/>
</dbReference>
<dbReference type="InterPro" id="IPR001041">
    <property type="entry name" value="2Fe-2S_ferredoxin-type"/>
</dbReference>
<evidence type="ECO:0000313" key="6">
    <source>
        <dbReference type="Proteomes" id="UP000321960"/>
    </source>
</evidence>
<evidence type="ECO:0000313" key="7">
    <source>
        <dbReference type="Proteomes" id="UP001156856"/>
    </source>
</evidence>
<evidence type="ECO:0000313" key="4">
    <source>
        <dbReference type="EMBL" id="GEP06162.1"/>
    </source>
</evidence>
<proteinExistence type="predicted"/>
<dbReference type="Pfam" id="PF00111">
    <property type="entry name" value="Fer2"/>
    <property type="match status" value="1"/>
</dbReference>
<dbReference type="InterPro" id="IPR001433">
    <property type="entry name" value="OxRdtase_FAD/NAD-bd"/>
</dbReference>
<dbReference type="SUPFAM" id="SSF52343">
    <property type="entry name" value="Ferredoxin reductase-like, C-terminal NADP-linked domain"/>
    <property type="match status" value="1"/>
</dbReference>
<dbReference type="EMBL" id="BSPK01000064">
    <property type="protein sequence ID" value="GLS65181.1"/>
    <property type="molecule type" value="Genomic_DNA"/>
</dbReference>
<dbReference type="InterPro" id="IPR008333">
    <property type="entry name" value="Cbr1-like_FAD-bd_dom"/>
</dbReference>
<dbReference type="Proteomes" id="UP001156856">
    <property type="component" value="Unassembled WGS sequence"/>
</dbReference>
<dbReference type="Proteomes" id="UP000321960">
    <property type="component" value="Unassembled WGS sequence"/>
</dbReference>
<protein>
    <submittedName>
        <fullName evidence="4">Oxidoreductase</fullName>
    </submittedName>
</protein>
<reference evidence="5" key="4">
    <citation type="submission" date="2023-01" db="EMBL/GenBank/DDBJ databases">
        <title>Draft genome sequence of Methylobacterium oxalidis strain NBRC 107715.</title>
        <authorList>
            <person name="Sun Q."/>
            <person name="Mori K."/>
        </authorList>
    </citation>
    <scope>NUCLEOTIDE SEQUENCE</scope>
    <source>
        <strain evidence="5">NBRC 107715</strain>
    </source>
</reference>
<sequence>MLESNPRPGPFSDDLSASPEMPEPARDTRLIEVQSKSGSTGFACEPGETILHAGLRQGVTLPYECATGTCGSCRAKVGSGEVAVDWDEAPGHSRVKRERGEILMCQTRPLTDCVVRVPANVSVGFPRHALPQHFGGRLDVIRRLTPDVIHFELSLSQPISFDAGQFVLLRVAGLEGMRAYSMVSYGRNVRTLQLVVKRKPGGGFGNWLFEEAREGLFIDVFGPLGRATFHPDEDHNLLMIAGGSGVAGMMSILERATQEDYFRSHRGYVFFGVRKLVDCFYLEEFSRYVRAAHGNLEVTIALSDEDCGETCHAQYPEVQLAFGMVHEVCARAMEGRYDNVMSYIAGPPPMVDGALRTLIVGARATPDRIRYDKFG</sequence>
<evidence type="ECO:0000256" key="1">
    <source>
        <dbReference type="SAM" id="MobiDB-lite"/>
    </source>
</evidence>
<dbReference type="Gene3D" id="3.40.50.80">
    <property type="entry name" value="Nucleotide-binding domain of ferredoxin-NADP reductase (FNR) module"/>
    <property type="match status" value="1"/>
</dbReference>
<reference evidence="4 6" key="3">
    <citation type="submission" date="2019-07" db="EMBL/GenBank/DDBJ databases">
        <title>Whole genome shotgun sequence of Methylobacterium oxalidis NBRC 107715.</title>
        <authorList>
            <person name="Hosoyama A."/>
            <person name="Uohara A."/>
            <person name="Ohji S."/>
            <person name="Ichikawa N."/>
        </authorList>
    </citation>
    <scope>NUCLEOTIDE SEQUENCE [LARGE SCALE GENOMIC DNA]</scope>
    <source>
        <strain evidence="4 6">NBRC 107715</strain>
    </source>
</reference>
<dbReference type="Gene3D" id="3.10.20.30">
    <property type="match status" value="1"/>
</dbReference>
<evidence type="ECO:0000313" key="5">
    <source>
        <dbReference type="EMBL" id="GLS65181.1"/>
    </source>
</evidence>
<dbReference type="Gene3D" id="2.40.30.10">
    <property type="entry name" value="Translation factors"/>
    <property type="match status" value="1"/>
</dbReference>
<dbReference type="PROSITE" id="PS00197">
    <property type="entry name" value="2FE2S_FER_1"/>
    <property type="match status" value="1"/>
</dbReference>
<dbReference type="PANTHER" id="PTHR47354:SF5">
    <property type="entry name" value="PROTEIN RFBI"/>
    <property type="match status" value="1"/>
</dbReference>
<dbReference type="PRINTS" id="PR00410">
    <property type="entry name" value="PHEHYDRXLASE"/>
</dbReference>
<dbReference type="InterPro" id="IPR017927">
    <property type="entry name" value="FAD-bd_FR_type"/>
</dbReference>
<comment type="caution">
    <text evidence="4">The sequence shown here is derived from an EMBL/GenBank/DDBJ whole genome shotgun (WGS) entry which is preliminary data.</text>
</comment>
<dbReference type="PANTHER" id="PTHR47354">
    <property type="entry name" value="NADH OXIDOREDUCTASE HCR"/>
    <property type="match status" value="1"/>
</dbReference>
<dbReference type="SUPFAM" id="SSF63380">
    <property type="entry name" value="Riboflavin synthase domain-like"/>
    <property type="match status" value="1"/>
</dbReference>
<feature type="region of interest" description="Disordered" evidence="1">
    <location>
        <begin position="1"/>
        <end position="25"/>
    </location>
</feature>
<evidence type="ECO:0000259" key="2">
    <source>
        <dbReference type="PROSITE" id="PS51085"/>
    </source>
</evidence>
<dbReference type="InterPro" id="IPR050415">
    <property type="entry name" value="MRET"/>
</dbReference>
<dbReference type="AlphaFoldDB" id="A0A512J8A3"/>
<reference evidence="5" key="1">
    <citation type="journal article" date="2014" name="Int. J. Syst. Evol. Microbiol.">
        <title>Complete genome of a new Firmicutes species belonging to the dominant human colonic microbiota ('Ruminococcus bicirculans') reveals two chromosomes and a selective capacity to utilize plant glucans.</title>
        <authorList>
            <consortium name="NISC Comparative Sequencing Program"/>
            <person name="Wegmann U."/>
            <person name="Louis P."/>
            <person name="Goesmann A."/>
            <person name="Henrissat B."/>
            <person name="Duncan S.H."/>
            <person name="Flint H.J."/>
        </authorList>
    </citation>
    <scope>NUCLEOTIDE SEQUENCE</scope>
    <source>
        <strain evidence="5">NBRC 107715</strain>
    </source>
</reference>
<dbReference type="EMBL" id="BJZU01000092">
    <property type="protein sequence ID" value="GEP06162.1"/>
    <property type="molecule type" value="Genomic_DNA"/>
</dbReference>
<dbReference type="Pfam" id="PF00970">
    <property type="entry name" value="FAD_binding_6"/>
    <property type="match status" value="1"/>
</dbReference>
<dbReference type="Pfam" id="PF00175">
    <property type="entry name" value="NAD_binding_1"/>
    <property type="match status" value="1"/>
</dbReference>
<dbReference type="GO" id="GO:0051537">
    <property type="term" value="F:2 iron, 2 sulfur cluster binding"/>
    <property type="evidence" value="ECO:0007669"/>
    <property type="project" value="InterPro"/>
</dbReference>
<dbReference type="CDD" id="cd06190">
    <property type="entry name" value="T4MO_e_transfer_like"/>
    <property type="match status" value="1"/>
</dbReference>
<accession>A0A512J8A3</accession>
<dbReference type="InterPro" id="IPR017938">
    <property type="entry name" value="Riboflavin_synthase-like_b-brl"/>
</dbReference>
<dbReference type="InterPro" id="IPR039261">
    <property type="entry name" value="FNR_nucleotide-bd"/>
</dbReference>
<evidence type="ECO:0000259" key="3">
    <source>
        <dbReference type="PROSITE" id="PS51384"/>
    </source>
</evidence>
<feature type="domain" description="FAD-binding FR-type" evidence="3">
    <location>
        <begin position="131"/>
        <end position="230"/>
    </location>
</feature>
<dbReference type="PROSITE" id="PS51384">
    <property type="entry name" value="FAD_FR"/>
    <property type="match status" value="1"/>
</dbReference>
<dbReference type="SUPFAM" id="SSF54292">
    <property type="entry name" value="2Fe-2S ferredoxin-like"/>
    <property type="match status" value="1"/>
</dbReference>
<dbReference type="InterPro" id="IPR012675">
    <property type="entry name" value="Beta-grasp_dom_sf"/>
</dbReference>
<dbReference type="InterPro" id="IPR006058">
    <property type="entry name" value="2Fe2S_fd_BS"/>
</dbReference>
<dbReference type="GO" id="GO:0016491">
    <property type="term" value="F:oxidoreductase activity"/>
    <property type="evidence" value="ECO:0007669"/>
    <property type="project" value="InterPro"/>
</dbReference>
<keyword evidence="7" id="KW-1185">Reference proteome</keyword>